<keyword evidence="2" id="KW-1185">Reference proteome</keyword>
<organism evidence="1 2">
    <name type="scientific">Haloferax massiliensis</name>
    <dbReference type="NCBI Taxonomy" id="1476858"/>
    <lineage>
        <taxon>Archaea</taxon>
        <taxon>Methanobacteriati</taxon>
        <taxon>Methanobacteriota</taxon>
        <taxon>Stenosarchaea group</taxon>
        <taxon>Halobacteria</taxon>
        <taxon>Halobacteriales</taxon>
        <taxon>Haloferacaceae</taxon>
        <taxon>Haloferax</taxon>
    </lineage>
</organism>
<evidence type="ECO:0000313" key="2">
    <source>
        <dbReference type="Proteomes" id="UP000198902"/>
    </source>
</evidence>
<evidence type="ECO:0000313" key="1">
    <source>
        <dbReference type="EMBL" id="CQR49138.1"/>
    </source>
</evidence>
<protein>
    <submittedName>
        <fullName evidence="1">Uncharacterized protein</fullName>
    </submittedName>
</protein>
<dbReference type="Proteomes" id="UP000198902">
    <property type="component" value="Unassembled WGS sequence"/>
</dbReference>
<sequence length="38" mass="4004">MGSMRSCMCCGEPISETRHLCGVCIQNGCTSYADACGQ</sequence>
<dbReference type="AlphaFoldDB" id="A0A0D6JNE8"/>
<reference evidence="2" key="1">
    <citation type="submission" date="2015-03" db="EMBL/GenBank/DDBJ databases">
        <authorList>
            <person name="Urmite Genomes"/>
        </authorList>
    </citation>
    <scope>NUCLEOTIDE SEQUENCE [LARGE SCALE GENOMIC DNA]</scope>
    <source>
        <strain evidence="2">Arc-Hr</strain>
    </source>
</reference>
<proteinExistence type="predicted"/>
<gene>
    <name evidence="1" type="ORF">BN996_00594</name>
</gene>
<name>A0A0D6JNE8_9EURY</name>
<dbReference type="EMBL" id="CSTE01000001">
    <property type="protein sequence ID" value="CQR49138.1"/>
    <property type="molecule type" value="Genomic_DNA"/>
</dbReference>
<accession>A0A0D6JNE8</accession>